<organism evidence="3 4">
    <name type="scientific">Sporosarcina psychrophila</name>
    <name type="common">Bacillus psychrophilus</name>
    <dbReference type="NCBI Taxonomy" id="1476"/>
    <lineage>
        <taxon>Bacteria</taxon>
        <taxon>Bacillati</taxon>
        <taxon>Bacillota</taxon>
        <taxon>Bacilli</taxon>
        <taxon>Bacillales</taxon>
        <taxon>Caryophanaceae</taxon>
        <taxon>Sporosarcina</taxon>
    </lineage>
</organism>
<feature type="transmembrane region" description="Helical" evidence="1">
    <location>
        <begin position="20"/>
        <end position="39"/>
    </location>
</feature>
<evidence type="ECO:0000259" key="2">
    <source>
        <dbReference type="SMART" id="SM00278"/>
    </source>
</evidence>
<keyword evidence="4" id="KW-1185">Reference proteome</keyword>
<protein>
    <submittedName>
        <fullName evidence="3">Competence protein ComEA</fullName>
    </submittedName>
</protein>
<comment type="caution">
    <text evidence="3">The sequence shown here is derived from an EMBL/GenBank/DDBJ whole genome shotgun (WGS) entry which is preliminary data.</text>
</comment>
<dbReference type="NCBIfam" id="TIGR00426">
    <property type="entry name" value="competence protein ComEA helix-hairpin-helix repeat region"/>
    <property type="match status" value="1"/>
</dbReference>
<name>A0ABV2KCV4_SPOPS</name>
<dbReference type="RefSeq" id="WP_340741940.1">
    <property type="nucleotide sequence ID" value="NZ_JBEPME010000007.1"/>
</dbReference>
<feature type="domain" description="Helix-hairpin-helix DNA-binding motif class 1" evidence="2">
    <location>
        <begin position="170"/>
        <end position="189"/>
    </location>
</feature>
<dbReference type="Gene3D" id="3.10.560.10">
    <property type="entry name" value="Outer membrane lipoprotein wza domain like"/>
    <property type="match status" value="1"/>
</dbReference>
<sequence length="223" mass="24182">MDAAEERVTVLFLSFVSGKWRKIITPIAAIAVISAFLFFPKGQADDNTFVMSEQNPFPELIEEKIEEEIVSSIQIAPAPIVVDVKGAVRHPGVYSMQDGDRLIDAINAAGGYLPNADSRMLNHAMKLADEFVVYVPIIGEEVLDISFTPLSGASAPQDDGKVNINTADEKELMTIPGVGPSKAAAIVQYRTDHGDFKSPESLMEVSGIGQKTFEKLESQITVN</sequence>
<dbReference type="InterPro" id="IPR051675">
    <property type="entry name" value="Endo/Exo/Phosphatase_dom_1"/>
</dbReference>
<dbReference type="InterPro" id="IPR003583">
    <property type="entry name" value="Hlx-hairpin-Hlx_DNA-bd_motif"/>
</dbReference>
<gene>
    <name evidence="3" type="ORF">ABIC55_004023</name>
</gene>
<dbReference type="InterPro" id="IPR019554">
    <property type="entry name" value="Soluble_ligand-bd"/>
</dbReference>
<dbReference type="SMART" id="SM00278">
    <property type="entry name" value="HhH1"/>
    <property type="match status" value="2"/>
</dbReference>
<dbReference type="InterPro" id="IPR004509">
    <property type="entry name" value="Competence_ComEA_HhH"/>
</dbReference>
<dbReference type="Pfam" id="PF12836">
    <property type="entry name" value="HHH_3"/>
    <property type="match status" value="1"/>
</dbReference>
<feature type="domain" description="Helix-hairpin-helix DNA-binding motif class 1" evidence="2">
    <location>
        <begin position="200"/>
        <end position="219"/>
    </location>
</feature>
<dbReference type="PANTHER" id="PTHR21180">
    <property type="entry name" value="ENDONUCLEASE/EXONUCLEASE/PHOSPHATASE FAMILY DOMAIN-CONTAINING PROTEIN 1"/>
    <property type="match status" value="1"/>
</dbReference>
<evidence type="ECO:0000256" key="1">
    <source>
        <dbReference type="SAM" id="Phobius"/>
    </source>
</evidence>
<keyword evidence="1" id="KW-0472">Membrane</keyword>
<dbReference type="Pfam" id="PF10531">
    <property type="entry name" value="SLBB"/>
    <property type="match status" value="1"/>
</dbReference>
<dbReference type="Proteomes" id="UP001549104">
    <property type="component" value="Unassembled WGS sequence"/>
</dbReference>
<dbReference type="PANTHER" id="PTHR21180:SF32">
    <property type="entry name" value="ENDONUCLEASE_EXONUCLEASE_PHOSPHATASE FAMILY DOMAIN-CONTAINING PROTEIN 1"/>
    <property type="match status" value="1"/>
</dbReference>
<accession>A0ABV2KCV4</accession>
<dbReference type="EMBL" id="JBEPME010000007">
    <property type="protein sequence ID" value="MET3658904.1"/>
    <property type="molecule type" value="Genomic_DNA"/>
</dbReference>
<dbReference type="InterPro" id="IPR010994">
    <property type="entry name" value="RuvA_2-like"/>
</dbReference>
<keyword evidence="1" id="KW-1133">Transmembrane helix</keyword>
<keyword evidence="1" id="KW-0812">Transmembrane</keyword>
<dbReference type="SUPFAM" id="SSF47781">
    <property type="entry name" value="RuvA domain 2-like"/>
    <property type="match status" value="1"/>
</dbReference>
<reference evidence="3 4" key="1">
    <citation type="submission" date="2024-06" db="EMBL/GenBank/DDBJ databases">
        <title>Sorghum-associated microbial communities from plants grown in Nebraska, USA.</title>
        <authorList>
            <person name="Schachtman D."/>
        </authorList>
    </citation>
    <scope>NUCLEOTIDE SEQUENCE [LARGE SCALE GENOMIC DNA]</scope>
    <source>
        <strain evidence="3 4">1288</strain>
    </source>
</reference>
<evidence type="ECO:0000313" key="3">
    <source>
        <dbReference type="EMBL" id="MET3658904.1"/>
    </source>
</evidence>
<dbReference type="Gene3D" id="1.10.150.320">
    <property type="entry name" value="Photosystem II 12 kDa extrinsic protein"/>
    <property type="match status" value="1"/>
</dbReference>
<evidence type="ECO:0000313" key="4">
    <source>
        <dbReference type="Proteomes" id="UP001549104"/>
    </source>
</evidence>
<proteinExistence type="predicted"/>